<evidence type="ECO:0000313" key="4">
    <source>
        <dbReference type="Proteomes" id="UP001205601"/>
    </source>
</evidence>
<feature type="chain" id="PRO_5045406246" evidence="1">
    <location>
        <begin position="22"/>
        <end position="218"/>
    </location>
</feature>
<keyword evidence="4" id="KW-1185">Reference proteome</keyword>
<dbReference type="InterPro" id="IPR010607">
    <property type="entry name" value="DUF1194"/>
</dbReference>
<dbReference type="Pfam" id="PF06707">
    <property type="entry name" value="DUF1194"/>
    <property type="match status" value="1"/>
</dbReference>
<keyword evidence="1" id="KW-0732">Signal</keyword>
<feature type="signal peptide" evidence="1">
    <location>
        <begin position="1"/>
        <end position="21"/>
    </location>
</feature>
<gene>
    <name evidence="3" type="ORF">N5I32_04020</name>
</gene>
<comment type="caution">
    <text evidence="3">The sequence shown here is derived from an EMBL/GenBank/DDBJ whole genome shotgun (WGS) entry which is preliminary data.</text>
</comment>
<evidence type="ECO:0000313" key="3">
    <source>
        <dbReference type="EMBL" id="MCT8328679.1"/>
    </source>
</evidence>
<dbReference type="InterPro" id="IPR002035">
    <property type="entry name" value="VWF_A"/>
</dbReference>
<evidence type="ECO:0000259" key="2">
    <source>
        <dbReference type="PROSITE" id="PS50234"/>
    </source>
</evidence>
<dbReference type="Gene3D" id="3.40.50.410">
    <property type="entry name" value="von Willebrand factor, type A domain"/>
    <property type="match status" value="1"/>
</dbReference>
<accession>A0ABT2NL43</accession>
<protein>
    <submittedName>
        <fullName evidence="3">DUF1194 domain-containing protein</fullName>
    </submittedName>
</protein>
<organism evidence="3 4">
    <name type="scientific">Albidovulum sediminis</name>
    <dbReference type="NCBI Taxonomy" id="3066345"/>
    <lineage>
        <taxon>Bacteria</taxon>
        <taxon>Pseudomonadati</taxon>
        <taxon>Pseudomonadota</taxon>
        <taxon>Alphaproteobacteria</taxon>
        <taxon>Rhodobacterales</taxon>
        <taxon>Paracoccaceae</taxon>
        <taxon>Albidovulum</taxon>
    </lineage>
</organism>
<dbReference type="EMBL" id="JAOCQF010000001">
    <property type="protein sequence ID" value="MCT8328679.1"/>
    <property type="molecule type" value="Genomic_DNA"/>
</dbReference>
<dbReference type="PROSITE" id="PS50234">
    <property type="entry name" value="VWFA"/>
    <property type="match status" value="1"/>
</dbReference>
<sequence>MTPLRSLCLLAMTLAAPAARACDVALMLSVDVSGSIDGGEYRIQMEGTANALADPEVAEALAEARARIALMQWSAGGMQALSLDWRAIDSPADALALAEEVRALPRAYAGADTAVGEALGFAADRFGPVADCRRRVIDISGDGAQNAGLPLAPFRTRALAAGIEINALAIESIGISITVFYQRFVISPGGFVMAVSGHVDYPQAIRAKILREIGRPIG</sequence>
<dbReference type="RefSeq" id="WP_261494103.1">
    <property type="nucleotide sequence ID" value="NZ_JAOCQF010000001.1"/>
</dbReference>
<feature type="domain" description="VWFA" evidence="2">
    <location>
        <begin position="25"/>
        <end position="176"/>
    </location>
</feature>
<evidence type="ECO:0000256" key="1">
    <source>
        <dbReference type="SAM" id="SignalP"/>
    </source>
</evidence>
<dbReference type="SUPFAM" id="SSF53300">
    <property type="entry name" value="vWA-like"/>
    <property type="match status" value="1"/>
</dbReference>
<proteinExistence type="predicted"/>
<name>A0ABT2NL43_9RHOB</name>
<dbReference type="Proteomes" id="UP001205601">
    <property type="component" value="Unassembled WGS sequence"/>
</dbReference>
<reference evidence="4" key="1">
    <citation type="submission" date="2023-07" db="EMBL/GenBank/DDBJ databases">
        <title>Defluviimonas sediminis sp. nov., isolated from mangrove sediment.</title>
        <authorList>
            <person name="Liu L."/>
            <person name="Li J."/>
            <person name="Huang Y."/>
            <person name="Pan J."/>
            <person name="Li M."/>
        </authorList>
    </citation>
    <scope>NUCLEOTIDE SEQUENCE [LARGE SCALE GENOMIC DNA]</scope>
    <source>
        <strain evidence="4">FT324</strain>
    </source>
</reference>
<dbReference type="InterPro" id="IPR036465">
    <property type="entry name" value="vWFA_dom_sf"/>
</dbReference>